<keyword evidence="5 6" id="KW-0472">Membrane</keyword>
<feature type="domain" description="Type II secretion system protein GspF" evidence="7">
    <location>
        <begin position="101"/>
        <end position="224"/>
    </location>
</feature>
<dbReference type="GO" id="GO:0005886">
    <property type="term" value="C:plasma membrane"/>
    <property type="evidence" value="ECO:0007669"/>
    <property type="project" value="UniProtKB-SubCell"/>
</dbReference>
<evidence type="ECO:0000313" key="8">
    <source>
        <dbReference type="EMBL" id="TCC64786.1"/>
    </source>
</evidence>
<protein>
    <submittedName>
        <fullName evidence="8">Type II secretion system protein</fullName>
    </submittedName>
</protein>
<comment type="caution">
    <text evidence="8">The sequence shown here is derived from an EMBL/GenBank/DDBJ whole genome shotgun (WGS) entry which is preliminary data.</text>
</comment>
<keyword evidence="9" id="KW-1185">Reference proteome</keyword>
<keyword evidence="4 6" id="KW-1133">Transmembrane helix</keyword>
<name>A0A4R0KZD7_9ACTN</name>
<reference evidence="8 9" key="1">
    <citation type="submission" date="2019-02" db="EMBL/GenBank/DDBJ databases">
        <title>Kribbella capetownensis sp. nov. and Kribbella speibonae sp. nov., isolated from soil.</title>
        <authorList>
            <person name="Curtis S.M."/>
            <person name="Norton I."/>
            <person name="Everest G.J."/>
            <person name="Meyers P.R."/>
        </authorList>
    </citation>
    <scope>NUCLEOTIDE SEQUENCE [LARGE SCALE GENOMIC DNA]</scope>
    <source>
        <strain evidence="8 9">NRRL B-24813</strain>
    </source>
</reference>
<keyword evidence="3 6" id="KW-0812">Transmembrane</keyword>
<dbReference type="InterPro" id="IPR018076">
    <property type="entry name" value="T2SS_GspF_dom"/>
</dbReference>
<evidence type="ECO:0000256" key="5">
    <source>
        <dbReference type="ARBA" id="ARBA00023136"/>
    </source>
</evidence>
<gene>
    <name evidence="8" type="ORF">E0H73_07890</name>
</gene>
<evidence type="ECO:0000256" key="1">
    <source>
        <dbReference type="ARBA" id="ARBA00004651"/>
    </source>
</evidence>
<feature type="transmembrane region" description="Helical" evidence="6">
    <location>
        <begin position="6"/>
        <end position="22"/>
    </location>
</feature>
<feature type="transmembrane region" description="Helical" evidence="6">
    <location>
        <begin position="212"/>
        <end position="229"/>
    </location>
</feature>
<sequence length="286" mass="30391">MLIVLLGAVVGGAILMLVWALIPQTGPEVMRGPSSIVTHLRTAGTRLPIAVGAALLVLLLTQWPVAAAATGALAFAWPALFGGAAAESKAIARLEGLAAWTESLRDTVAGAVGLEQAIPATAYAASPAIQTELTALADRLRVRVPLPQALQRFADEMNDSSVDLIVAALILNARLRGPGLRDVLSSLSESARAAVEMRQRVNAGRRSTRRSVQIVMVVTVAFVLGLSLFNRKYVEPYSTALGQLVLMMILGLFAVGFLWLRRLASFETPQRFLHARDRVPDGGGRG</sequence>
<dbReference type="PANTHER" id="PTHR35007">
    <property type="entry name" value="INTEGRAL MEMBRANE PROTEIN-RELATED"/>
    <property type="match status" value="1"/>
</dbReference>
<evidence type="ECO:0000256" key="4">
    <source>
        <dbReference type="ARBA" id="ARBA00022989"/>
    </source>
</evidence>
<accession>A0A4R0KZD7</accession>
<evidence type="ECO:0000256" key="3">
    <source>
        <dbReference type="ARBA" id="ARBA00022692"/>
    </source>
</evidence>
<dbReference type="OrthoDB" id="5243396at2"/>
<comment type="subcellular location">
    <subcellularLocation>
        <location evidence="1">Cell membrane</location>
        <topology evidence="1">Multi-pass membrane protein</topology>
    </subcellularLocation>
</comment>
<evidence type="ECO:0000256" key="6">
    <source>
        <dbReference type="SAM" id="Phobius"/>
    </source>
</evidence>
<evidence type="ECO:0000256" key="2">
    <source>
        <dbReference type="ARBA" id="ARBA00022475"/>
    </source>
</evidence>
<feature type="transmembrane region" description="Helical" evidence="6">
    <location>
        <begin position="241"/>
        <end position="260"/>
    </location>
</feature>
<dbReference type="Pfam" id="PF00482">
    <property type="entry name" value="T2SSF"/>
    <property type="match status" value="1"/>
</dbReference>
<evidence type="ECO:0000313" key="9">
    <source>
        <dbReference type="Proteomes" id="UP000291144"/>
    </source>
</evidence>
<dbReference type="PANTHER" id="PTHR35007:SF3">
    <property type="entry name" value="POSSIBLE CONSERVED ALANINE RICH MEMBRANE PROTEIN"/>
    <property type="match status" value="1"/>
</dbReference>
<organism evidence="8 9">
    <name type="scientific">Kribbella pittospori</name>
    <dbReference type="NCBI Taxonomy" id="722689"/>
    <lineage>
        <taxon>Bacteria</taxon>
        <taxon>Bacillati</taxon>
        <taxon>Actinomycetota</taxon>
        <taxon>Actinomycetes</taxon>
        <taxon>Propionibacteriales</taxon>
        <taxon>Kribbellaceae</taxon>
        <taxon>Kribbella</taxon>
    </lineage>
</organism>
<dbReference type="EMBL" id="SJKB01000002">
    <property type="protein sequence ID" value="TCC64786.1"/>
    <property type="molecule type" value="Genomic_DNA"/>
</dbReference>
<proteinExistence type="predicted"/>
<dbReference type="AlphaFoldDB" id="A0A4R0KZD7"/>
<dbReference type="Proteomes" id="UP000291144">
    <property type="component" value="Unassembled WGS sequence"/>
</dbReference>
<feature type="transmembrane region" description="Helical" evidence="6">
    <location>
        <begin position="66"/>
        <end position="86"/>
    </location>
</feature>
<keyword evidence="2" id="KW-1003">Cell membrane</keyword>
<evidence type="ECO:0000259" key="7">
    <source>
        <dbReference type="Pfam" id="PF00482"/>
    </source>
</evidence>